<comment type="caution">
    <text evidence="1">The sequence shown here is derived from an EMBL/GenBank/DDBJ whole genome shotgun (WGS) entry which is preliminary data.</text>
</comment>
<reference evidence="2" key="1">
    <citation type="journal article" date="2019" name="Int. J. Syst. Evol. Microbiol.">
        <title>The Global Catalogue of Microorganisms (GCM) 10K type strain sequencing project: providing services to taxonomists for standard genome sequencing and annotation.</title>
        <authorList>
            <consortium name="The Broad Institute Genomics Platform"/>
            <consortium name="The Broad Institute Genome Sequencing Center for Infectious Disease"/>
            <person name="Wu L."/>
            <person name="Ma J."/>
        </authorList>
    </citation>
    <scope>NUCLEOTIDE SEQUENCE [LARGE SCALE GENOMIC DNA]</scope>
    <source>
        <strain evidence="2">CCUG 54950</strain>
    </source>
</reference>
<proteinExistence type="predicted"/>
<evidence type="ECO:0000313" key="2">
    <source>
        <dbReference type="Proteomes" id="UP001597233"/>
    </source>
</evidence>
<dbReference type="Proteomes" id="UP001597233">
    <property type="component" value="Unassembled WGS sequence"/>
</dbReference>
<keyword evidence="2" id="KW-1185">Reference proteome</keyword>
<sequence length="104" mass="12305">MNTTKESNSNSYTFEEDAFYIIGLLKICIEKKEWNESVRIEINQFYETDYEDENPQISKEIASVYMAFLGKTDFKNIESVANEQHLQKLMWELELIENKLGTSY</sequence>
<name>A0ABW4RCE3_9BACL</name>
<organism evidence="1 2">
    <name type="scientific">Paenibacillus wenxiniae</name>
    <dbReference type="NCBI Taxonomy" id="1636843"/>
    <lineage>
        <taxon>Bacteria</taxon>
        <taxon>Bacillati</taxon>
        <taxon>Bacillota</taxon>
        <taxon>Bacilli</taxon>
        <taxon>Bacillales</taxon>
        <taxon>Paenibacillaceae</taxon>
        <taxon>Paenibacillus</taxon>
    </lineage>
</organism>
<dbReference type="EMBL" id="JBHUEH010000001">
    <property type="protein sequence ID" value="MFD1883906.1"/>
    <property type="molecule type" value="Genomic_DNA"/>
</dbReference>
<protein>
    <submittedName>
        <fullName evidence="1">Uncharacterized protein</fullName>
    </submittedName>
</protein>
<evidence type="ECO:0000313" key="1">
    <source>
        <dbReference type="EMBL" id="MFD1883906.1"/>
    </source>
</evidence>
<accession>A0ABW4RCE3</accession>
<gene>
    <name evidence="1" type="ORF">ACFSC9_00025</name>
</gene>
<dbReference type="RefSeq" id="WP_347327385.1">
    <property type="nucleotide sequence ID" value="NZ_JBCGUH010000028.1"/>
</dbReference>